<dbReference type="OrthoDB" id="10069532at2759"/>
<dbReference type="Proteomes" id="UP001152799">
    <property type="component" value="Chromosome 12"/>
</dbReference>
<sequence>MAYMVVEWVDGGGLSVINKAWLTPKKKEAFWPPCKALNLFNKIIRENDPVIENDWALHGIKRVMYETDDYEKAQRKCREAEDTSNLETEEEESTKARRRKRAKKIDTSISDESDDASFQQKKKKLFIERPPKIILQENRLMDKLSGPSNSDEHQPLKVIPGSSRCNNSRLLPLNSPRNNVSERILTSTLTGTSSPDHQRLDHRPPTTEVSAGLDSAPTSSEPSRRFSKSYDLGEEPIELSKKQHLVNRSDRSDRTFEEATSRREPTKPSREQHLRNRSERNIPLYRTE</sequence>
<gene>
    <name evidence="2" type="ORF">CEUTPL_LOCUS3425</name>
</gene>
<evidence type="ECO:0000256" key="1">
    <source>
        <dbReference type="SAM" id="MobiDB-lite"/>
    </source>
</evidence>
<reference evidence="2" key="1">
    <citation type="submission" date="2022-01" db="EMBL/GenBank/DDBJ databases">
        <authorList>
            <person name="King R."/>
        </authorList>
    </citation>
    <scope>NUCLEOTIDE SEQUENCE</scope>
</reference>
<evidence type="ECO:0000313" key="3">
    <source>
        <dbReference type="Proteomes" id="UP001152799"/>
    </source>
</evidence>
<feature type="compositionally biased region" description="Acidic residues" evidence="1">
    <location>
        <begin position="82"/>
        <end position="92"/>
    </location>
</feature>
<feature type="compositionally biased region" description="Basic and acidic residues" evidence="1">
    <location>
        <begin position="247"/>
        <end position="280"/>
    </location>
</feature>
<feature type="region of interest" description="Disordered" evidence="1">
    <location>
        <begin position="76"/>
        <end position="121"/>
    </location>
</feature>
<accession>A0A9N9MLI7</accession>
<dbReference type="EMBL" id="OU892288">
    <property type="protein sequence ID" value="CAG9762751.1"/>
    <property type="molecule type" value="Genomic_DNA"/>
</dbReference>
<name>A0A9N9MLI7_9CUCU</name>
<organism evidence="2 3">
    <name type="scientific">Ceutorhynchus assimilis</name>
    <name type="common">cabbage seed weevil</name>
    <dbReference type="NCBI Taxonomy" id="467358"/>
    <lineage>
        <taxon>Eukaryota</taxon>
        <taxon>Metazoa</taxon>
        <taxon>Ecdysozoa</taxon>
        <taxon>Arthropoda</taxon>
        <taxon>Hexapoda</taxon>
        <taxon>Insecta</taxon>
        <taxon>Pterygota</taxon>
        <taxon>Neoptera</taxon>
        <taxon>Endopterygota</taxon>
        <taxon>Coleoptera</taxon>
        <taxon>Polyphaga</taxon>
        <taxon>Cucujiformia</taxon>
        <taxon>Curculionidae</taxon>
        <taxon>Ceutorhynchinae</taxon>
        <taxon>Ceutorhynchus</taxon>
    </lineage>
</organism>
<protein>
    <submittedName>
        <fullName evidence="2">Uncharacterized protein</fullName>
    </submittedName>
</protein>
<keyword evidence="3" id="KW-1185">Reference proteome</keyword>
<evidence type="ECO:0000313" key="2">
    <source>
        <dbReference type="EMBL" id="CAG9762751.1"/>
    </source>
</evidence>
<feature type="region of interest" description="Disordered" evidence="1">
    <location>
        <begin position="143"/>
        <end position="288"/>
    </location>
</feature>
<feature type="compositionally biased region" description="Polar residues" evidence="1">
    <location>
        <begin position="163"/>
        <end position="195"/>
    </location>
</feature>
<proteinExistence type="predicted"/>
<dbReference type="AlphaFoldDB" id="A0A9N9MLI7"/>
<feature type="compositionally biased region" description="Basic and acidic residues" evidence="1">
    <location>
        <begin position="196"/>
        <end position="205"/>
    </location>
</feature>